<proteinExistence type="predicted"/>
<dbReference type="EMBL" id="BAABIM010000002">
    <property type="protein sequence ID" value="GAA4680643.1"/>
    <property type="molecule type" value="Genomic_DNA"/>
</dbReference>
<protein>
    <submittedName>
        <fullName evidence="1">Uncharacterized protein</fullName>
    </submittedName>
</protein>
<gene>
    <name evidence="1" type="ORF">GCM10023226_17270</name>
</gene>
<name>A0ABP8W4E5_9ACTN</name>
<reference evidence="2" key="1">
    <citation type="journal article" date="2019" name="Int. J. Syst. Evol. Microbiol.">
        <title>The Global Catalogue of Microorganisms (GCM) 10K type strain sequencing project: providing services to taxonomists for standard genome sequencing and annotation.</title>
        <authorList>
            <consortium name="The Broad Institute Genomics Platform"/>
            <consortium name="The Broad Institute Genome Sequencing Center for Infectious Disease"/>
            <person name="Wu L."/>
            <person name="Ma J."/>
        </authorList>
    </citation>
    <scope>NUCLEOTIDE SEQUENCE [LARGE SCALE GENOMIC DNA]</scope>
    <source>
        <strain evidence="2">JCM 18127</strain>
    </source>
</reference>
<keyword evidence="2" id="KW-1185">Reference proteome</keyword>
<organism evidence="1 2">
    <name type="scientific">Nocardioides nanhaiensis</name>
    <dbReference type="NCBI Taxonomy" id="1476871"/>
    <lineage>
        <taxon>Bacteria</taxon>
        <taxon>Bacillati</taxon>
        <taxon>Actinomycetota</taxon>
        <taxon>Actinomycetes</taxon>
        <taxon>Propionibacteriales</taxon>
        <taxon>Nocardioidaceae</taxon>
        <taxon>Nocardioides</taxon>
    </lineage>
</organism>
<dbReference type="RefSeq" id="WP_345264771.1">
    <property type="nucleotide sequence ID" value="NZ_BAABIM010000002.1"/>
</dbReference>
<accession>A0ABP8W4E5</accession>
<evidence type="ECO:0000313" key="2">
    <source>
        <dbReference type="Proteomes" id="UP001500621"/>
    </source>
</evidence>
<evidence type="ECO:0000313" key="1">
    <source>
        <dbReference type="EMBL" id="GAA4680643.1"/>
    </source>
</evidence>
<comment type="caution">
    <text evidence="1">The sequence shown here is derived from an EMBL/GenBank/DDBJ whole genome shotgun (WGS) entry which is preliminary data.</text>
</comment>
<sequence>MSKMRPPFVRLHVATLDPATRPDELAAAIAACEAVQSRHRLAEGAVYASGCRRYLLDTGRSWKAERVDAGATAWGGASDHRARVAGDAWRCSCGASGTAADPVAAHAAHAAQTAA</sequence>
<dbReference type="Proteomes" id="UP001500621">
    <property type="component" value="Unassembled WGS sequence"/>
</dbReference>